<dbReference type="GeneID" id="5145481"/>
<dbReference type="eggNOG" id="arCOG11119">
    <property type="taxonomic scope" value="Archaea"/>
</dbReference>
<dbReference type="InterPro" id="IPR058479">
    <property type="entry name" value="DUF8166"/>
</dbReference>
<reference evidence="2 3" key="1">
    <citation type="journal article" date="2006" name="Science">
        <title>Genome of rice cluster I archaea -- the key methane producers in the rice rhizosphere.</title>
        <authorList>
            <person name="Erkel C."/>
            <person name="Kube M."/>
            <person name="Reinhardt R."/>
            <person name="Liesack W."/>
        </authorList>
    </citation>
    <scope>NUCLEOTIDE SEQUENCE [LARGE SCALE GENOMIC DNA]</scope>
    <source>
        <strain evidence="3">DSM 22066 / NBRC 105507 / MRE50</strain>
    </source>
</reference>
<dbReference type="AlphaFoldDB" id="Q0W173"/>
<dbReference type="KEGG" id="rci:RRC98"/>
<gene>
    <name evidence="2" type="ORF">RRC98</name>
</gene>
<keyword evidence="3" id="KW-1185">Reference proteome</keyword>
<feature type="domain" description="DUF8166" evidence="1">
    <location>
        <begin position="2"/>
        <end position="146"/>
    </location>
</feature>
<organism evidence="2 3">
    <name type="scientific">Methanocella arvoryzae (strain DSM 22066 / NBRC 105507 / MRE50)</name>
    <dbReference type="NCBI Taxonomy" id="351160"/>
    <lineage>
        <taxon>Archaea</taxon>
        <taxon>Methanobacteriati</taxon>
        <taxon>Methanobacteriota</taxon>
        <taxon>Stenosarchaea group</taxon>
        <taxon>Methanomicrobia</taxon>
        <taxon>Methanocellales</taxon>
        <taxon>Methanocellaceae</taxon>
        <taxon>Methanocella</taxon>
    </lineage>
</organism>
<dbReference type="Pfam" id="PF26500">
    <property type="entry name" value="DUF8166"/>
    <property type="match status" value="1"/>
</dbReference>
<dbReference type="RefSeq" id="WP_012034721.1">
    <property type="nucleotide sequence ID" value="NC_009464.1"/>
</dbReference>
<dbReference type="OrthoDB" id="146725at2157"/>
<accession>Q0W173</accession>
<protein>
    <recommendedName>
        <fullName evidence="1">DUF8166 domain-containing protein</fullName>
    </recommendedName>
</protein>
<proteinExistence type="predicted"/>
<dbReference type="EMBL" id="AM114193">
    <property type="protein sequence ID" value="CAJ37870.1"/>
    <property type="molecule type" value="Genomic_DNA"/>
</dbReference>
<evidence type="ECO:0000313" key="2">
    <source>
        <dbReference type="EMBL" id="CAJ37870.1"/>
    </source>
</evidence>
<sequence length="185" mass="20184">MKIGSIVQVRSFAEYVVRVPVDENSGYIPASSLGIGSYVSIKSAQGSVIGVISDILHNVKEDLLPYLPQEKQEVFVPYMADFRSSYVVITGIGCMSTGLPSHTIAFTPAINDIVELMHPADIKAFHHTGDGKMSFGYYKKLTQSTSPAVASSAIDRASEAMPECSGMLKALKKFTENRYEAGRRR</sequence>
<evidence type="ECO:0000259" key="1">
    <source>
        <dbReference type="Pfam" id="PF26500"/>
    </source>
</evidence>
<dbReference type="STRING" id="351160.RRC98"/>
<dbReference type="Proteomes" id="UP000000663">
    <property type="component" value="Chromosome"/>
</dbReference>
<name>Q0W173_METAR</name>
<evidence type="ECO:0000313" key="3">
    <source>
        <dbReference type="Proteomes" id="UP000000663"/>
    </source>
</evidence>